<evidence type="ECO:0000313" key="2">
    <source>
        <dbReference type="Proteomes" id="UP001054945"/>
    </source>
</evidence>
<name>A0AAV4WUZ9_CAEEX</name>
<evidence type="ECO:0000313" key="1">
    <source>
        <dbReference type="EMBL" id="GIY86755.1"/>
    </source>
</evidence>
<dbReference type="Proteomes" id="UP001054945">
    <property type="component" value="Unassembled WGS sequence"/>
</dbReference>
<protein>
    <submittedName>
        <fullName evidence="1">Uncharacterized protein</fullName>
    </submittedName>
</protein>
<proteinExistence type="predicted"/>
<dbReference type="AlphaFoldDB" id="A0AAV4WUZ9"/>
<organism evidence="1 2">
    <name type="scientific">Caerostris extrusa</name>
    <name type="common">Bark spider</name>
    <name type="synonym">Caerostris bankana</name>
    <dbReference type="NCBI Taxonomy" id="172846"/>
    <lineage>
        <taxon>Eukaryota</taxon>
        <taxon>Metazoa</taxon>
        <taxon>Ecdysozoa</taxon>
        <taxon>Arthropoda</taxon>
        <taxon>Chelicerata</taxon>
        <taxon>Arachnida</taxon>
        <taxon>Araneae</taxon>
        <taxon>Araneomorphae</taxon>
        <taxon>Entelegynae</taxon>
        <taxon>Araneoidea</taxon>
        <taxon>Araneidae</taxon>
        <taxon>Caerostris</taxon>
    </lineage>
</organism>
<accession>A0AAV4WUZ9</accession>
<gene>
    <name evidence="1" type="ORF">CEXT_187541</name>
</gene>
<dbReference type="EMBL" id="BPLR01016839">
    <property type="protein sequence ID" value="GIY86755.1"/>
    <property type="molecule type" value="Genomic_DNA"/>
</dbReference>
<reference evidence="1 2" key="1">
    <citation type="submission" date="2021-06" db="EMBL/GenBank/DDBJ databases">
        <title>Caerostris extrusa draft genome.</title>
        <authorList>
            <person name="Kono N."/>
            <person name="Arakawa K."/>
        </authorList>
    </citation>
    <scope>NUCLEOTIDE SEQUENCE [LARGE SCALE GENOMIC DNA]</scope>
</reference>
<sequence>MLSTDFISQRRLVSHKSTLLISGQDFGIPYFKIKTGLHSAIADSRRDKSPARFIYLFRFQVQLIGLAKIKFICKRGQSNFRSVSVQAQQVRVFVNTHTRGATPKLA</sequence>
<keyword evidence="2" id="KW-1185">Reference proteome</keyword>
<comment type="caution">
    <text evidence="1">The sequence shown here is derived from an EMBL/GenBank/DDBJ whole genome shotgun (WGS) entry which is preliminary data.</text>
</comment>